<gene>
    <name evidence="1" type="ORF">Vau01_125070</name>
</gene>
<evidence type="ECO:0000313" key="1">
    <source>
        <dbReference type="EMBL" id="GIJ64991.1"/>
    </source>
</evidence>
<comment type="caution">
    <text evidence="1">The sequence shown here is derived from an EMBL/GenBank/DDBJ whole genome shotgun (WGS) entry which is preliminary data.</text>
</comment>
<proteinExistence type="predicted"/>
<accession>A0A8J4E7W4</accession>
<dbReference type="EMBL" id="BOPG01000145">
    <property type="protein sequence ID" value="GIJ64991.1"/>
    <property type="molecule type" value="Genomic_DNA"/>
</dbReference>
<protein>
    <submittedName>
        <fullName evidence="1">Uncharacterized protein</fullName>
    </submittedName>
</protein>
<reference evidence="1" key="1">
    <citation type="submission" date="2021-01" db="EMBL/GenBank/DDBJ databases">
        <title>Whole genome shotgun sequence of Virgisporangium aurantiacum NBRC 16421.</title>
        <authorList>
            <person name="Komaki H."/>
            <person name="Tamura T."/>
        </authorList>
    </citation>
    <scope>NUCLEOTIDE SEQUENCE</scope>
    <source>
        <strain evidence="1">NBRC 16421</strain>
    </source>
</reference>
<evidence type="ECO:0000313" key="2">
    <source>
        <dbReference type="Proteomes" id="UP000612585"/>
    </source>
</evidence>
<sequence>MLAHVDPYGNTIFNRAQMSAILEELATIQPELNGMALSTARALAVLASAHGDRPHRYLWFIGD</sequence>
<dbReference type="AlphaFoldDB" id="A0A8J4E7W4"/>
<keyword evidence="2" id="KW-1185">Reference proteome</keyword>
<organism evidence="1 2">
    <name type="scientific">Virgisporangium aurantiacum</name>
    <dbReference type="NCBI Taxonomy" id="175570"/>
    <lineage>
        <taxon>Bacteria</taxon>
        <taxon>Bacillati</taxon>
        <taxon>Actinomycetota</taxon>
        <taxon>Actinomycetes</taxon>
        <taxon>Micromonosporales</taxon>
        <taxon>Micromonosporaceae</taxon>
        <taxon>Virgisporangium</taxon>
    </lineage>
</organism>
<dbReference type="Proteomes" id="UP000612585">
    <property type="component" value="Unassembled WGS sequence"/>
</dbReference>
<name>A0A8J4E7W4_9ACTN</name>